<organism evidence="9 10">
    <name type="scientific">Babesia microti (strain RI)</name>
    <dbReference type="NCBI Taxonomy" id="1133968"/>
    <lineage>
        <taxon>Eukaryota</taxon>
        <taxon>Sar</taxon>
        <taxon>Alveolata</taxon>
        <taxon>Apicomplexa</taxon>
        <taxon>Aconoidasida</taxon>
        <taxon>Piroplasmida</taxon>
        <taxon>Babesiidae</taxon>
        <taxon>Babesia</taxon>
    </lineage>
</organism>
<evidence type="ECO:0000256" key="8">
    <source>
        <dbReference type="ARBA" id="ARBA00022884"/>
    </source>
</evidence>
<keyword evidence="8" id="KW-0694">RNA-binding</keyword>
<keyword evidence="6" id="KW-0949">S-adenosyl-L-methionine</keyword>
<reference evidence="9 10" key="2">
    <citation type="journal article" date="2013" name="PLoS ONE">
        <title>Whole genome mapping and re-organization of the nuclear and mitochondrial genomes of Babesia microti isolates.</title>
        <authorList>
            <person name="Cornillot E."/>
            <person name="Dassouli A."/>
            <person name="Garg A."/>
            <person name="Pachikara N."/>
            <person name="Randazzo S."/>
            <person name="Depoix D."/>
            <person name="Carcy B."/>
            <person name="Delbecq S."/>
            <person name="Frutos R."/>
            <person name="Silva J.C."/>
            <person name="Sutton R."/>
            <person name="Krause P.J."/>
            <person name="Mamoun C.B."/>
        </authorList>
    </citation>
    <scope>NUCLEOTIDE SEQUENCE [LARGE SCALE GENOMIC DNA]</scope>
    <source>
        <strain evidence="9 10">RI</strain>
    </source>
</reference>
<dbReference type="EMBL" id="LN871599">
    <property type="protein sequence ID" value="CCF75329.1"/>
    <property type="molecule type" value="Genomic_DNA"/>
</dbReference>
<dbReference type="InterPro" id="IPR005304">
    <property type="entry name" value="Rbsml_bgen_MeTrfase_EMG1/NEP1"/>
</dbReference>
<dbReference type="GO" id="GO:0032040">
    <property type="term" value="C:small-subunit processome"/>
    <property type="evidence" value="ECO:0007669"/>
    <property type="project" value="TreeGrafter"/>
</dbReference>
<reference evidence="9 10" key="1">
    <citation type="journal article" date="2012" name="Nucleic Acids Res.">
        <title>Sequencing of the smallest Apicomplexan genome from the human pathogen Babesia microti.</title>
        <authorList>
            <person name="Cornillot E."/>
            <person name="Hadj-Kaddour K."/>
            <person name="Dassouli A."/>
            <person name="Noel B."/>
            <person name="Ranwez V."/>
            <person name="Vacherie B."/>
            <person name="Augagneur Y."/>
            <person name="Bres V."/>
            <person name="Duclos A."/>
            <person name="Randazzo S."/>
            <person name="Carcy B."/>
            <person name="Debierre-Grockiego F."/>
            <person name="Delbecq S."/>
            <person name="Moubri-Menage K."/>
            <person name="Shams-Eldin H."/>
            <person name="Usmani-Brown S."/>
            <person name="Bringaud F."/>
            <person name="Wincker P."/>
            <person name="Vivares C.P."/>
            <person name="Schwarz R.T."/>
            <person name="Schetters T.P."/>
            <person name="Krause P.J."/>
            <person name="Gorenflot A."/>
            <person name="Berry V."/>
            <person name="Barbe V."/>
            <person name="Ben Mamoun C."/>
        </authorList>
    </citation>
    <scope>NUCLEOTIDE SEQUENCE [LARGE SCALE GENOMIC DNA]</scope>
    <source>
        <strain evidence="9 10">RI</strain>
    </source>
</reference>
<dbReference type="PANTHER" id="PTHR12636">
    <property type="entry name" value="NEP1/MRA1"/>
    <property type="match status" value="1"/>
</dbReference>
<gene>
    <name evidence="9" type="ORF">BmR1_04g05655</name>
</gene>
<dbReference type="SUPFAM" id="SSF75217">
    <property type="entry name" value="alpha/beta knot"/>
    <property type="match status" value="1"/>
</dbReference>
<evidence type="ECO:0000256" key="6">
    <source>
        <dbReference type="ARBA" id="ARBA00022691"/>
    </source>
</evidence>
<comment type="similarity">
    <text evidence="1">Belongs to the class IV-like SAM-binding methyltransferase superfamily. RNA methyltransferase NEP1 family.</text>
</comment>
<dbReference type="Proteomes" id="UP000002899">
    <property type="component" value="Chromosome IV"/>
</dbReference>
<dbReference type="GO" id="GO:0070037">
    <property type="term" value="F:rRNA (pseudouridine) methyltransferase activity"/>
    <property type="evidence" value="ECO:0007669"/>
    <property type="project" value="InterPro"/>
</dbReference>
<evidence type="ECO:0000313" key="10">
    <source>
        <dbReference type="Proteomes" id="UP000002899"/>
    </source>
</evidence>
<evidence type="ECO:0000313" key="9">
    <source>
        <dbReference type="EMBL" id="CCF75329.1"/>
    </source>
</evidence>
<dbReference type="VEuPathDB" id="PiroplasmaDB:BmR1_04g05655"/>
<keyword evidence="5" id="KW-0808">Transferase</keyword>
<dbReference type="GeneID" id="24425775"/>
<keyword evidence="3" id="KW-0698">rRNA processing</keyword>
<name>I7I9N1_BABMR</name>
<dbReference type="OrthoDB" id="269804at2759"/>
<proteinExistence type="inferred from homology"/>
<dbReference type="InterPro" id="IPR029028">
    <property type="entry name" value="Alpha/beta_knot_MTases"/>
</dbReference>
<keyword evidence="2" id="KW-0690">Ribosome biogenesis</keyword>
<keyword evidence="7" id="KW-0699">rRNA-binding</keyword>
<dbReference type="GO" id="GO:0070475">
    <property type="term" value="P:rRNA base methylation"/>
    <property type="evidence" value="ECO:0007669"/>
    <property type="project" value="InterPro"/>
</dbReference>
<evidence type="ECO:0000256" key="4">
    <source>
        <dbReference type="ARBA" id="ARBA00022603"/>
    </source>
</evidence>
<evidence type="ECO:0000256" key="1">
    <source>
        <dbReference type="ARBA" id="ARBA00008115"/>
    </source>
</evidence>
<protein>
    <submittedName>
        <fullName evidence="9">EMG1/NEP1 methyltransferase</fullName>
    </submittedName>
</protein>
<evidence type="ECO:0000256" key="3">
    <source>
        <dbReference type="ARBA" id="ARBA00022552"/>
    </source>
</evidence>
<dbReference type="Pfam" id="PF03587">
    <property type="entry name" value="EMG1"/>
    <property type="match status" value="1"/>
</dbReference>
<evidence type="ECO:0000256" key="5">
    <source>
        <dbReference type="ARBA" id="ARBA00022679"/>
    </source>
</evidence>
<dbReference type="GO" id="GO:0019843">
    <property type="term" value="F:rRNA binding"/>
    <property type="evidence" value="ECO:0007669"/>
    <property type="project" value="UniProtKB-KW"/>
</dbReference>
<evidence type="ECO:0000256" key="2">
    <source>
        <dbReference type="ARBA" id="ARBA00022517"/>
    </source>
</evidence>
<evidence type="ECO:0000256" key="7">
    <source>
        <dbReference type="ARBA" id="ARBA00022730"/>
    </source>
</evidence>
<dbReference type="RefSeq" id="XP_012649737.1">
    <property type="nucleotide sequence ID" value="XM_012794283.1"/>
</dbReference>
<sequence>MTNNLELRRPINVILTNAHIYQLSHNNTDNTNRNGKRYFKIYKNGVNNNKYNIEDEEDTFSTEFRPDILFFSLLALQDSIVNMKKLLNVFIITNDKLVIRVSNIFRIPRTYNLFLKVINMLFNSENRILKASESDDILLEILPKPLSDYVTNGTNINITDEGFLVDLRKLLISKSDVINNISFTFYINAGPDMPYNIIADECKIDDYRNKKSLSIEEQKLIKLINGSESIVNDNENSVNISLSKINLTASAKCFKLVCDLEHVFNL</sequence>
<dbReference type="KEGG" id="bmic:BmR1_04g05655"/>
<dbReference type="AlphaFoldDB" id="I7I9N1"/>
<dbReference type="InterPro" id="IPR029026">
    <property type="entry name" value="tRNA_m1G_MTases_N"/>
</dbReference>
<keyword evidence="4 9" id="KW-0489">Methyltransferase</keyword>
<keyword evidence="10" id="KW-1185">Reference proteome</keyword>
<accession>I7I9N1</accession>
<dbReference type="PANTHER" id="PTHR12636:SF5">
    <property type="entry name" value="RIBOSOMAL RNA SMALL SUBUNIT METHYLTRANSFERASE NEP1"/>
    <property type="match status" value="1"/>
</dbReference>
<dbReference type="Gene3D" id="3.40.1280.10">
    <property type="match status" value="1"/>
</dbReference>
<reference evidence="9 10" key="3">
    <citation type="journal article" date="2016" name="Sci. Rep.">
        <title>Genome-wide diversity and gene expression profiling of Babesia microti isolates identify polymorphic genes that mediate host-pathogen interactions.</title>
        <authorList>
            <person name="Silva J.C."/>
            <person name="Cornillot E."/>
            <person name="McCracken C."/>
            <person name="Usmani-Brown S."/>
            <person name="Dwivedi A."/>
            <person name="Ifeonu O.O."/>
            <person name="Crabtree J."/>
            <person name="Gotia H.T."/>
            <person name="Virji A.Z."/>
            <person name="Reynes C."/>
            <person name="Colinge J."/>
            <person name="Kumar V."/>
            <person name="Lawres L."/>
            <person name="Pazzi J.E."/>
            <person name="Pablo J.V."/>
            <person name="Hung C."/>
            <person name="Brancato J."/>
            <person name="Kumari P."/>
            <person name="Orvis J."/>
            <person name="Tretina K."/>
            <person name="Chibucos M."/>
            <person name="Ott S."/>
            <person name="Sadzewicz L."/>
            <person name="Sengamalay N."/>
            <person name="Shetty A.C."/>
            <person name="Su Q."/>
            <person name="Tallon L."/>
            <person name="Fraser C.M."/>
            <person name="Frutos R."/>
            <person name="Molina D.M."/>
            <person name="Krause P.J."/>
            <person name="Ben Mamoun C."/>
        </authorList>
    </citation>
    <scope>NUCLEOTIDE SEQUENCE [LARGE SCALE GENOMIC DNA]</scope>
    <source>
        <strain evidence="9 10">RI</strain>
    </source>
</reference>